<feature type="compositionally biased region" description="Low complexity" evidence="1">
    <location>
        <begin position="349"/>
        <end position="369"/>
    </location>
</feature>
<gene>
    <name evidence="2" type="ORF">LSCM4_03985</name>
</gene>
<keyword evidence="3" id="KW-1185">Reference proteome</keyword>
<feature type="region of interest" description="Disordered" evidence="1">
    <location>
        <begin position="559"/>
        <end position="660"/>
    </location>
</feature>
<dbReference type="InterPro" id="IPR012388">
    <property type="entry name" value="CABLES1/2"/>
</dbReference>
<evidence type="ECO:0008006" key="4">
    <source>
        <dbReference type="Google" id="ProtNLM"/>
    </source>
</evidence>
<dbReference type="GeneID" id="92359911"/>
<proteinExistence type="predicted"/>
<evidence type="ECO:0000256" key="1">
    <source>
        <dbReference type="SAM" id="MobiDB-lite"/>
    </source>
</evidence>
<dbReference type="AlphaFoldDB" id="A0A836HDM2"/>
<feature type="compositionally biased region" description="Low complexity" evidence="1">
    <location>
        <begin position="621"/>
        <end position="642"/>
    </location>
</feature>
<feature type="region of interest" description="Disordered" evidence="1">
    <location>
        <begin position="493"/>
        <end position="528"/>
    </location>
</feature>
<feature type="compositionally biased region" description="Low complexity" evidence="1">
    <location>
        <begin position="415"/>
        <end position="440"/>
    </location>
</feature>
<sequence>MPLRDANSGSSGGRGRGVKPRFVAKVSGGQRATAFLSAISPTELRPHPMRGAPRSGTKGGSGSDSSSSAPPAIHGGSLNNAEAKEERTMMDGMPRALGTSAVEFGSARNSTTHAPKTVSGAALADTQVGSLACDIMRSMSAPTAATITSGSDPHAATTTAAVVTTGSPISSTIPRAPVGEGASHVAQPQLQHRRRQPFAADFSLRRRRQENFLKSLGASMKPVKRHRRHSSSSSSSSENQRYVASPANNSGMTAASALGAGTGGARDDARASAASVGIAAADGDLLGATLGGAAGGAGGESHLRLQQGHRHRIGGNNDRKPLLQLHELVRKEGQRVRLRWVYGDIQQHRSSSTSSSSSSSSRRSSGSRQSHAKRTPKYGPGGGDGVAGAKGSLAASGRGSAPGALDGEWGGTPQHLSSTSHTHLRSLSSSSSSSSSSSDGTSRRRWTRSKQLRRRQWWAQSASTPMSLCTILTKFEPRVTSLWKEDQVIHPYRGESNASSSRSSSSCKKRSSSSSSSSSSLSHSRDRNDVAGEYQDFVVNDQYLAGNYADRRHVAEMTSVGGSSSSSDSGLKAHSLYTSSSSETRSDSGIHSRRGSRSRTQSHSSSSGSSSRSSSRRSRGSSRSSRSRSSQSSRGTSRSSFNARHRRHRHSRSKGGIISGEGDIRSYRKVLARQQCRNNPAFSNAYFLDTGNITGGERRRKMISLPSYRVSMISFVDKKILKKDLNHNFYIQHPELEVRDIKLTHLRKIKHELLVYALEDNSLLDLTTTAYAYWYFERLVVQGMVGKHNRKEIMAACVLLAIKFLETGDLMKKIAYFKSRWRRFHNVSGVHVGNVNAMLGGGGGAKGAEEDDEEVVHVDWKKVEEQEFPVYVGLDFTLLPDGDGQVIKTHIERLLQLINVTSQEYYSKKFVSPAYLNHYHCYSNLYY</sequence>
<dbReference type="PANTHER" id="PTHR22896:SF0">
    <property type="entry name" value="CYCLIN N-TERMINAL DOMAIN-CONTAINING PROTEIN"/>
    <property type="match status" value="1"/>
</dbReference>
<evidence type="ECO:0000313" key="3">
    <source>
        <dbReference type="Proteomes" id="UP000674143"/>
    </source>
</evidence>
<feature type="compositionally biased region" description="Low complexity" evidence="1">
    <location>
        <begin position="598"/>
        <end position="613"/>
    </location>
</feature>
<dbReference type="Gene3D" id="1.10.472.10">
    <property type="entry name" value="Cyclin-like"/>
    <property type="match status" value="1"/>
</dbReference>
<feature type="compositionally biased region" description="Gly residues" evidence="1">
    <location>
        <begin position="379"/>
        <end position="388"/>
    </location>
</feature>
<feature type="region of interest" description="Disordered" evidence="1">
    <location>
        <begin position="1"/>
        <end position="79"/>
    </location>
</feature>
<comment type="caution">
    <text evidence="2">The sequence shown here is derived from an EMBL/GenBank/DDBJ whole genome shotgun (WGS) entry which is preliminary data.</text>
</comment>
<dbReference type="SUPFAM" id="SSF47954">
    <property type="entry name" value="Cyclin-like"/>
    <property type="match status" value="1"/>
</dbReference>
<feature type="compositionally biased region" description="Basic residues" evidence="1">
    <location>
        <begin position="643"/>
        <end position="653"/>
    </location>
</feature>
<reference evidence="3" key="1">
    <citation type="journal article" date="2021" name="Microbiol. Resour. Announc.">
        <title>LGAAP: Leishmaniinae Genome Assembly and Annotation Pipeline.</title>
        <authorList>
            <person name="Almutairi H."/>
            <person name="Urbaniak M.D."/>
            <person name="Bates M.D."/>
            <person name="Jariyapan N."/>
            <person name="Kwakye-Nuako G."/>
            <person name="Thomaz-Soccol V."/>
            <person name="Al-Salem W.S."/>
            <person name="Dillon R.J."/>
            <person name="Bates P.A."/>
            <person name="Gatherer D."/>
        </authorList>
    </citation>
    <scope>NUCLEOTIDE SEQUENCE [LARGE SCALE GENOMIC DNA]</scope>
</reference>
<dbReference type="RefSeq" id="XP_067061914.1">
    <property type="nucleotide sequence ID" value="XM_067205977.1"/>
</dbReference>
<feature type="compositionally biased region" description="Basic residues" evidence="1">
    <location>
        <begin position="443"/>
        <end position="456"/>
    </location>
</feature>
<feature type="compositionally biased region" description="Low complexity" evidence="1">
    <location>
        <begin position="499"/>
        <end position="522"/>
    </location>
</feature>
<dbReference type="Proteomes" id="UP000674143">
    <property type="component" value="Unassembled WGS sequence"/>
</dbReference>
<dbReference type="PANTHER" id="PTHR22896">
    <property type="entry name" value="CDK5 AND ABL1 ENZYME SUBSTRATE 1"/>
    <property type="match status" value="1"/>
</dbReference>
<reference evidence="3" key="2">
    <citation type="journal article" date="2021" name="Sci. Data">
        <title>Chromosome-scale genome sequencing, assembly and annotation of six genomes from subfamily Leishmaniinae.</title>
        <authorList>
            <person name="Almutairi H."/>
            <person name="Urbaniak M.D."/>
            <person name="Bates M.D."/>
            <person name="Jariyapan N."/>
            <person name="Kwakye-Nuako G."/>
            <person name="Thomaz Soccol V."/>
            <person name="Al-Salem W.S."/>
            <person name="Dillon R.J."/>
            <person name="Bates P.A."/>
            <person name="Gatherer D."/>
        </authorList>
    </citation>
    <scope>NUCLEOTIDE SEQUENCE [LARGE SCALE GENOMIC DNA]</scope>
</reference>
<dbReference type="EMBL" id="JAFHLR010000028">
    <property type="protein sequence ID" value="KAG5474808.1"/>
    <property type="molecule type" value="Genomic_DNA"/>
</dbReference>
<protein>
    <recommendedName>
        <fullName evidence="4">Cyclin dependent kinase-binding protein</fullName>
    </recommendedName>
</protein>
<feature type="compositionally biased region" description="Polar residues" evidence="1">
    <location>
        <begin position="238"/>
        <end position="249"/>
    </location>
</feature>
<feature type="region of interest" description="Disordered" evidence="1">
    <location>
        <begin position="346"/>
        <end position="457"/>
    </location>
</feature>
<feature type="compositionally biased region" description="Low complexity" evidence="1">
    <location>
        <begin position="559"/>
        <end position="583"/>
    </location>
</feature>
<name>A0A836HDM2_9TRYP</name>
<accession>A0A836HDM2</accession>
<feature type="region of interest" description="Disordered" evidence="1">
    <location>
        <begin position="174"/>
        <end position="250"/>
    </location>
</feature>
<dbReference type="GO" id="GO:0051726">
    <property type="term" value="P:regulation of cell cycle"/>
    <property type="evidence" value="ECO:0007669"/>
    <property type="project" value="InterPro"/>
</dbReference>
<organism evidence="2 3">
    <name type="scientific">Leishmania orientalis</name>
    <dbReference type="NCBI Taxonomy" id="2249476"/>
    <lineage>
        <taxon>Eukaryota</taxon>
        <taxon>Discoba</taxon>
        <taxon>Euglenozoa</taxon>
        <taxon>Kinetoplastea</taxon>
        <taxon>Metakinetoplastina</taxon>
        <taxon>Trypanosomatida</taxon>
        <taxon>Trypanosomatidae</taxon>
        <taxon>Leishmaniinae</taxon>
        <taxon>Leishmania</taxon>
    </lineage>
</organism>
<evidence type="ECO:0000313" key="2">
    <source>
        <dbReference type="EMBL" id="KAG5474808.1"/>
    </source>
</evidence>
<dbReference type="InterPro" id="IPR036915">
    <property type="entry name" value="Cyclin-like_sf"/>
</dbReference>
<dbReference type="KEGG" id="loi:92359911"/>